<evidence type="ECO:0000256" key="4">
    <source>
        <dbReference type="ARBA" id="ARBA00022989"/>
    </source>
</evidence>
<accession>A0A133KDU9</accession>
<dbReference type="PATRIC" id="fig|1398.22.peg.3259"/>
<evidence type="ECO:0000313" key="9">
    <source>
        <dbReference type="Proteomes" id="UP000070376"/>
    </source>
</evidence>
<dbReference type="PANTHER" id="PTHR30294">
    <property type="entry name" value="MEMBRANE COMPONENT OF ABC TRANSPORTER YHHJ-RELATED"/>
    <property type="match status" value="1"/>
</dbReference>
<keyword evidence="4 6" id="KW-1133">Transmembrane helix</keyword>
<dbReference type="EMBL" id="LRPN01000165">
    <property type="protein sequence ID" value="KWZ77647.1"/>
    <property type="molecule type" value="Genomic_DNA"/>
</dbReference>
<dbReference type="PANTHER" id="PTHR30294:SF29">
    <property type="entry name" value="MULTIDRUG ABC TRANSPORTER PERMEASE YBHS-RELATED"/>
    <property type="match status" value="1"/>
</dbReference>
<evidence type="ECO:0000256" key="3">
    <source>
        <dbReference type="ARBA" id="ARBA00022692"/>
    </source>
</evidence>
<feature type="transmembrane region" description="Helical" evidence="6">
    <location>
        <begin position="182"/>
        <end position="208"/>
    </location>
</feature>
<dbReference type="InterPro" id="IPR051449">
    <property type="entry name" value="ABC-2_transporter_component"/>
</dbReference>
<evidence type="ECO:0000256" key="2">
    <source>
        <dbReference type="ARBA" id="ARBA00022475"/>
    </source>
</evidence>
<organism evidence="8 9">
    <name type="scientific">Heyndrickxia coagulans</name>
    <name type="common">Weizmannia coagulans</name>
    <dbReference type="NCBI Taxonomy" id="1398"/>
    <lineage>
        <taxon>Bacteria</taxon>
        <taxon>Bacillati</taxon>
        <taxon>Bacillota</taxon>
        <taxon>Bacilli</taxon>
        <taxon>Bacillales</taxon>
        <taxon>Bacillaceae</taxon>
        <taxon>Heyndrickxia</taxon>
    </lineage>
</organism>
<feature type="transmembrane region" description="Helical" evidence="6">
    <location>
        <begin position="365"/>
        <end position="390"/>
    </location>
</feature>
<feature type="transmembrane region" description="Helical" evidence="6">
    <location>
        <begin position="20"/>
        <end position="42"/>
    </location>
</feature>
<feature type="transmembrane region" description="Helical" evidence="6">
    <location>
        <begin position="313"/>
        <end position="332"/>
    </location>
</feature>
<comment type="subcellular location">
    <subcellularLocation>
        <location evidence="1">Cell membrane</location>
        <topology evidence="1">Multi-pass membrane protein</topology>
    </subcellularLocation>
</comment>
<dbReference type="Proteomes" id="UP000070376">
    <property type="component" value="Unassembled WGS sequence"/>
</dbReference>
<evidence type="ECO:0000256" key="6">
    <source>
        <dbReference type="SAM" id="Phobius"/>
    </source>
</evidence>
<keyword evidence="3 6" id="KW-0812">Transmembrane</keyword>
<keyword evidence="2" id="KW-1003">Cell membrane</keyword>
<comment type="caution">
    <text evidence="8">The sequence shown here is derived from an EMBL/GenBank/DDBJ whole genome shotgun (WGS) entry which is preliminary data.</text>
</comment>
<dbReference type="RefSeq" id="WP_014095686.1">
    <property type="nucleotide sequence ID" value="NZ_CP025437.1"/>
</dbReference>
<evidence type="ECO:0000259" key="7">
    <source>
        <dbReference type="Pfam" id="PF12698"/>
    </source>
</evidence>
<name>A0A133KDU9_HEYCO</name>
<gene>
    <name evidence="8" type="ORF">HMPREF3213_03250</name>
</gene>
<reference evidence="9" key="1">
    <citation type="submission" date="2016-01" db="EMBL/GenBank/DDBJ databases">
        <authorList>
            <person name="Mitreva M."/>
            <person name="Pepin K.H."/>
            <person name="Mihindukulasuriya K.A."/>
            <person name="Fulton R."/>
            <person name="Fronick C."/>
            <person name="O'Laughlin M."/>
            <person name="Miner T."/>
            <person name="Herter B."/>
            <person name="Rosa B.A."/>
            <person name="Cordes M."/>
            <person name="Tomlinson C."/>
            <person name="Wollam A."/>
            <person name="Palsikar V.B."/>
            <person name="Mardis E.R."/>
            <person name="Wilson R.K."/>
        </authorList>
    </citation>
    <scope>NUCLEOTIDE SEQUENCE [LARGE SCALE GENOMIC DNA]</scope>
    <source>
        <strain evidence="9">GED7749B</strain>
    </source>
</reference>
<feature type="transmembrane region" description="Helical" evidence="6">
    <location>
        <begin position="339"/>
        <end position="359"/>
    </location>
</feature>
<dbReference type="GO" id="GO:0140359">
    <property type="term" value="F:ABC-type transporter activity"/>
    <property type="evidence" value="ECO:0007669"/>
    <property type="project" value="InterPro"/>
</dbReference>
<dbReference type="GO" id="GO:0005886">
    <property type="term" value="C:plasma membrane"/>
    <property type="evidence" value="ECO:0007669"/>
    <property type="project" value="UniProtKB-SubCell"/>
</dbReference>
<protein>
    <submittedName>
        <fullName evidence="8">ABC-2 type transporter</fullName>
    </submittedName>
</protein>
<feature type="transmembrane region" description="Helical" evidence="6">
    <location>
        <begin position="228"/>
        <end position="252"/>
    </location>
</feature>
<dbReference type="Pfam" id="PF12698">
    <property type="entry name" value="ABC2_membrane_3"/>
    <property type="match status" value="1"/>
</dbReference>
<dbReference type="AlphaFoldDB" id="A0A133KDU9"/>
<evidence type="ECO:0000256" key="5">
    <source>
        <dbReference type="ARBA" id="ARBA00023136"/>
    </source>
</evidence>
<evidence type="ECO:0000313" key="8">
    <source>
        <dbReference type="EMBL" id="KWZ77647.1"/>
    </source>
</evidence>
<feature type="transmembrane region" description="Helical" evidence="6">
    <location>
        <begin position="279"/>
        <end position="301"/>
    </location>
</feature>
<sequence>MNRFGILIGHAYMSKLKTKSFVITTAILLVAVLLMGNINRMIDMFAGSKQKKVAVLDETNTLYGPLKQQLKTVDKDIRLVQAEKSESALRKEVLKEKYEGYVVLSLDAAGMPKAVYKAPNLADTGTTDSLEQALQAVKSNMAAGKLKLSSAELSLLNSPASFKSINLERDAKSEAELAQARGLVYILLFAIYFAVIFYASAVGMEVATEKASRVMEILISSVPPVQQMFAKIISGALLGLTQMAVLLAAAYATIKQNINHLTGGFFSVFGFSDIKMSTIVYAVVFFLLGYLLYATLAAFLGSLVSRIEDAQQMMMPMTFLVMIGFFLAMAGLGNPSASYITVLSYIPFFTPMLMFLRVGMLDLPVWAGLSGVAVMVVTIVFMAIAGARIYRGGVLLYGKSNSLKNILKALQMSKEG</sequence>
<dbReference type="InterPro" id="IPR013525">
    <property type="entry name" value="ABC2_TM"/>
</dbReference>
<proteinExistence type="predicted"/>
<feature type="domain" description="ABC-2 type transporter transmembrane" evidence="7">
    <location>
        <begin position="19"/>
        <end position="387"/>
    </location>
</feature>
<evidence type="ECO:0000256" key="1">
    <source>
        <dbReference type="ARBA" id="ARBA00004651"/>
    </source>
</evidence>
<keyword evidence="5 6" id="KW-0472">Membrane</keyword>